<dbReference type="GO" id="GO:0006357">
    <property type="term" value="P:regulation of transcription by RNA polymerase II"/>
    <property type="evidence" value="ECO:0007669"/>
    <property type="project" value="TreeGrafter"/>
</dbReference>
<evidence type="ECO:0000259" key="1">
    <source>
        <dbReference type="Pfam" id="PF05699"/>
    </source>
</evidence>
<dbReference type="AlphaFoldDB" id="A0A176W011"/>
<reference evidence="2" key="1">
    <citation type="submission" date="2016-03" db="EMBL/GenBank/DDBJ databases">
        <title>Mechanisms controlling the formation of the plant cell surface in tip-growing cells are functionally conserved among land plants.</title>
        <authorList>
            <person name="Honkanen S."/>
            <person name="Jones V.A."/>
            <person name="Morieri G."/>
            <person name="Champion C."/>
            <person name="Hetherington A.J."/>
            <person name="Kelly S."/>
            <person name="Saint-Marcoux D."/>
            <person name="Proust H."/>
            <person name="Prescott H."/>
            <person name="Dolan L."/>
        </authorList>
    </citation>
    <scope>NUCLEOTIDE SEQUENCE [LARGE SCALE GENOMIC DNA]</scope>
    <source>
        <tissue evidence="2">Whole gametophyte</tissue>
    </source>
</reference>
<dbReference type="GO" id="GO:0046983">
    <property type="term" value="F:protein dimerization activity"/>
    <property type="evidence" value="ECO:0007669"/>
    <property type="project" value="InterPro"/>
</dbReference>
<evidence type="ECO:0000313" key="3">
    <source>
        <dbReference type="Proteomes" id="UP000077202"/>
    </source>
</evidence>
<accession>A0A176W011</accession>
<name>A0A176W011_MARPO</name>
<sequence>MKAHEVKKELQKSLLEAEVPDHVVVSWPQKEQPSSNSIWDEFGPVVRICDNQRVEVQESDAITIIFVGCKKCSTPLTPPSSTTPTHCEGFQSLLQSVLDIGVASKNPIRIKDLLNDEVTVKRAAVKTYKTIRQVLIAKLQAHFQDKMDAGCTLDIWTEPLTSIAYMSVTMHYIDVNFKHNARTLQVDQFPEVSHTAVAILKTFKQCIIPFTGEFDNMNGPVKEQIRITTDHASNNCGEDGLPSEFQWNGCADHSISTCVSFVLDKRTSIVNGKKSKPYYQFYANAPTVFDMLDNSRAFVTYVKRVGLNKQLTPKLKQAVATRWVGILIMTNSIDCEFESHQETLTLRHQEQKMDVIDQSLLHELVLFLNLFQIATKELEAFKTPTLHLVTHWRKVLLEHCDIVDEERVVKDKDGVKVTLPPYSKDFLNIKDLIKYQILEKFMLTALHVATTYLDPRQKPIISELEIDDELQREAIAIIKSTMVRNNPPTLTIDDKRHVLATACNRHPRKRKRAAIPVVFPRRCINDFSSNDDDDDQDDIDSVPNTATLEILVIAELQAYEAFTLSKSEKRMMKDSDEGTFGTGILLWWKSKASTWPILARAARSILAVPASSAMSENNFSDIGSTVSKKRNQLKPSTVNIMMFLRSNIDLTK</sequence>
<dbReference type="InterPro" id="IPR012337">
    <property type="entry name" value="RNaseH-like_sf"/>
</dbReference>
<dbReference type="PANTHER" id="PTHR46169">
    <property type="entry name" value="DNA REPLICATION-RELATED ELEMENT FACTOR, ISOFORM A"/>
    <property type="match status" value="1"/>
</dbReference>
<keyword evidence="3" id="KW-1185">Reference proteome</keyword>
<dbReference type="SUPFAM" id="SSF53098">
    <property type="entry name" value="Ribonuclease H-like"/>
    <property type="match status" value="1"/>
</dbReference>
<dbReference type="Pfam" id="PF05699">
    <property type="entry name" value="Dimer_Tnp_hAT"/>
    <property type="match status" value="1"/>
</dbReference>
<feature type="domain" description="HAT C-terminal dimerisation" evidence="1">
    <location>
        <begin position="583"/>
        <end position="648"/>
    </location>
</feature>
<dbReference type="Proteomes" id="UP000077202">
    <property type="component" value="Unassembled WGS sequence"/>
</dbReference>
<organism evidence="2 3">
    <name type="scientific">Marchantia polymorpha subsp. ruderalis</name>
    <dbReference type="NCBI Taxonomy" id="1480154"/>
    <lineage>
        <taxon>Eukaryota</taxon>
        <taxon>Viridiplantae</taxon>
        <taxon>Streptophyta</taxon>
        <taxon>Embryophyta</taxon>
        <taxon>Marchantiophyta</taxon>
        <taxon>Marchantiopsida</taxon>
        <taxon>Marchantiidae</taxon>
        <taxon>Marchantiales</taxon>
        <taxon>Marchantiaceae</taxon>
        <taxon>Marchantia</taxon>
    </lineage>
</organism>
<dbReference type="EMBL" id="LVLJ01002289">
    <property type="protein sequence ID" value="OAE25812.1"/>
    <property type="molecule type" value="Genomic_DNA"/>
</dbReference>
<dbReference type="InterPro" id="IPR052717">
    <property type="entry name" value="Vacuolar_transposase_reg"/>
</dbReference>
<dbReference type="InterPro" id="IPR008906">
    <property type="entry name" value="HATC_C_dom"/>
</dbReference>
<evidence type="ECO:0000313" key="2">
    <source>
        <dbReference type="EMBL" id="OAE25812.1"/>
    </source>
</evidence>
<comment type="caution">
    <text evidence="2">The sequence shown here is derived from an EMBL/GenBank/DDBJ whole genome shotgun (WGS) entry which is preliminary data.</text>
</comment>
<dbReference type="Gene3D" id="1.10.10.1070">
    <property type="entry name" value="Zinc finger, BED domain-containing"/>
    <property type="match status" value="1"/>
</dbReference>
<dbReference type="PANTHER" id="PTHR46169:SF15">
    <property type="entry name" value="INNER CENTROMERE PROTEIN A-LIKE ISOFORM X1-RELATED"/>
    <property type="match status" value="1"/>
</dbReference>
<proteinExistence type="predicted"/>
<gene>
    <name evidence="2" type="ORF">AXG93_2145s1110</name>
</gene>
<dbReference type="GO" id="GO:0005634">
    <property type="term" value="C:nucleus"/>
    <property type="evidence" value="ECO:0007669"/>
    <property type="project" value="TreeGrafter"/>
</dbReference>
<protein>
    <recommendedName>
        <fullName evidence="1">HAT C-terminal dimerisation domain-containing protein</fullName>
    </recommendedName>
</protein>